<dbReference type="Proteomes" id="UP000472320">
    <property type="component" value="Unassembled WGS sequence"/>
</dbReference>
<dbReference type="PROSITE" id="PS50109">
    <property type="entry name" value="HIS_KIN"/>
    <property type="match status" value="1"/>
</dbReference>
<dbReference type="InterPro" id="IPR005467">
    <property type="entry name" value="His_kinase_dom"/>
</dbReference>
<evidence type="ECO:0000313" key="7">
    <source>
        <dbReference type="Proteomes" id="UP000472320"/>
    </source>
</evidence>
<protein>
    <recommendedName>
        <fullName evidence="2">histidine kinase</fullName>
        <ecNumber evidence="2">2.7.13.3</ecNumber>
    </recommendedName>
</protein>
<dbReference type="OrthoDB" id="8573961at2"/>
<keyword evidence="7" id="KW-1185">Reference proteome</keyword>
<dbReference type="InterPro" id="IPR003661">
    <property type="entry name" value="HisK_dim/P_dom"/>
</dbReference>
<evidence type="ECO:0000256" key="1">
    <source>
        <dbReference type="ARBA" id="ARBA00000085"/>
    </source>
</evidence>
<keyword evidence="4" id="KW-1133">Transmembrane helix</keyword>
<feature type="transmembrane region" description="Helical" evidence="4">
    <location>
        <begin position="80"/>
        <end position="98"/>
    </location>
</feature>
<dbReference type="InterPro" id="IPR036097">
    <property type="entry name" value="HisK_dim/P_sf"/>
</dbReference>
<dbReference type="SUPFAM" id="SSF47384">
    <property type="entry name" value="Homodimeric domain of signal transducing histidine kinase"/>
    <property type="match status" value="1"/>
</dbReference>
<organism evidence="6 7">
    <name type="scientific">Massilia eburnea</name>
    <dbReference type="NCBI Taxonomy" id="1776165"/>
    <lineage>
        <taxon>Bacteria</taxon>
        <taxon>Pseudomonadati</taxon>
        <taxon>Pseudomonadota</taxon>
        <taxon>Betaproteobacteria</taxon>
        <taxon>Burkholderiales</taxon>
        <taxon>Oxalobacteraceae</taxon>
        <taxon>Telluria group</taxon>
        <taxon>Massilia</taxon>
    </lineage>
</organism>
<dbReference type="SMART" id="SM00388">
    <property type="entry name" value="HisKA"/>
    <property type="match status" value="1"/>
</dbReference>
<dbReference type="PRINTS" id="PR00344">
    <property type="entry name" value="BCTRLSENSOR"/>
</dbReference>
<dbReference type="SMART" id="SM00387">
    <property type="entry name" value="HATPase_c"/>
    <property type="match status" value="1"/>
</dbReference>
<dbReference type="SUPFAM" id="SSF55874">
    <property type="entry name" value="ATPase domain of HSP90 chaperone/DNA topoisomerase II/histidine kinase"/>
    <property type="match status" value="1"/>
</dbReference>
<evidence type="ECO:0000256" key="4">
    <source>
        <dbReference type="SAM" id="Phobius"/>
    </source>
</evidence>
<dbReference type="Pfam" id="PF00512">
    <property type="entry name" value="HisKA"/>
    <property type="match status" value="1"/>
</dbReference>
<dbReference type="Gene3D" id="3.30.565.10">
    <property type="entry name" value="Histidine kinase-like ATPase, C-terminal domain"/>
    <property type="match status" value="1"/>
</dbReference>
<gene>
    <name evidence="6" type="ORF">GM658_10365</name>
</gene>
<dbReference type="AlphaFoldDB" id="A0A6L6QFH6"/>
<sequence>MIRRLIRTKLHARSAEEIADLRLAALSWLGIICFPLYFAFFGWLLPQPYESLAARVVGTALALGGLLARRLPARQRERYTLVLMTYELPFFCTFMFLMNGANVTWSQVMLVMLVALFHFDFRIALRVAAVGMTAAIMLAAAMGADGALLSTSVLQLLPVQLFLVGWMFVFSQSRKALEEEKLDGLGEGLGAVAHEMRTPLASLDANVRGLSRMQQRAGQENPAMRQALGRMQYEVRHMNHMIDLFLLSAQAVRQHLDPHESVSMLDTVEAALRRYPFTGEAQRQLVALQVRSDFRFGGQNELAIMLLLNLLRNALQAVQRAGKGRVRIVIDGCRPLPRLLVIDTGCGIAAQHLPQIFQRFFTYPEHNGAGIGLALCRQVMQAWAARLHCVSREHAYAIFVLEFPLQASRLT</sequence>
<proteinExistence type="predicted"/>
<dbReference type="EC" id="2.7.13.3" evidence="2"/>
<comment type="caution">
    <text evidence="6">The sequence shown here is derived from an EMBL/GenBank/DDBJ whole genome shotgun (WGS) entry which is preliminary data.</text>
</comment>
<keyword evidence="6" id="KW-0808">Transferase</keyword>
<dbReference type="Gene3D" id="1.10.287.130">
    <property type="match status" value="1"/>
</dbReference>
<feature type="transmembrane region" description="Helical" evidence="4">
    <location>
        <begin position="21"/>
        <end position="45"/>
    </location>
</feature>
<comment type="catalytic activity">
    <reaction evidence="1">
        <text>ATP + protein L-histidine = ADP + protein N-phospho-L-histidine.</text>
        <dbReference type="EC" id="2.7.13.3"/>
    </reaction>
</comment>
<dbReference type="CDD" id="cd00082">
    <property type="entry name" value="HisKA"/>
    <property type="match status" value="1"/>
</dbReference>
<keyword evidence="6" id="KW-0418">Kinase</keyword>
<dbReference type="GO" id="GO:0000155">
    <property type="term" value="F:phosphorelay sensor kinase activity"/>
    <property type="evidence" value="ECO:0007669"/>
    <property type="project" value="InterPro"/>
</dbReference>
<keyword evidence="4" id="KW-0812">Transmembrane</keyword>
<feature type="domain" description="Histidine kinase" evidence="5">
    <location>
        <begin position="191"/>
        <end position="407"/>
    </location>
</feature>
<evidence type="ECO:0000259" key="5">
    <source>
        <dbReference type="PROSITE" id="PS50109"/>
    </source>
</evidence>
<evidence type="ECO:0000256" key="2">
    <source>
        <dbReference type="ARBA" id="ARBA00012438"/>
    </source>
</evidence>
<feature type="transmembrane region" description="Helical" evidence="4">
    <location>
        <begin position="104"/>
        <end position="121"/>
    </location>
</feature>
<evidence type="ECO:0000256" key="3">
    <source>
        <dbReference type="ARBA" id="ARBA00022553"/>
    </source>
</evidence>
<feature type="transmembrane region" description="Helical" evidence="4">
    <location>
        <begin position="153"/>
        <end position="171"/>
    </location>
</feature>
<dbReference type="PANTHER" id="PTHR43547:SF2">
    <property type="entry name" value="HYBRID SIGNAL TRANSDUCTION HISTIDINE KINASE C"/>
    <property type="match status" value="1"/>
</dbReference>
<dbReference type="Pfam" id="PF02518">
    <property type="entry name" value="HATPase_c"/>
    <property type="match status" value="1"/>
</dbReference>
<dbReference type="EMBL" id="WNKX01000006">
    <property type="protein sequence ID" value="MTW11005.1"/>
    <property type="molecule type" value="Genomic_DNA"/>
</dbReference>
<dbReference type="InterPro" id="IPR004358">
    <property type="entry name" value="Sig_transdc_His_kin-like_C"/>
</dbReference>
<feature type="transmembrane region" description="Helical" evidence="4">
    <location>
        <begin position="51"/>
        <end position="68"/>
    </location>
</feature>
<keyword evidence="4" id="KW-0472">Membrane</keyword>
<keyword evidence="3" id="KW-0597">Phosphoprotein</keyword>
<dbReference type="RefSeq" id="WP_155453959.1">
    <property type="nucleotide sequence ID" value="NZ_WNKX01000006.1"/>
</dbReference>
<name>A0A6L6QFH6_9BURK</name>
<dbReference type="InterPro" id="IPR003594">
    <property type="entry name" value="HATPase_dom"/>
</dbReference>
<accession>A0A6L6QFH6</accession>
<reference evidence="6 7" key="1">
    <citation type="submission" date="2019-11" db="EMBL/GenBank/DDBJ databases">
        <title>Type strains purchased from KCTC, JCM and DSMZ.</title>
        <authorList>
            <person name="Lu H."/>
        </authorList>
    </citation>
    <scope>NUCLEOTIDE SEQUENCE [LARGE SCALE GENOMIC DNA]</scope>
    <source>
        <strain evidence="6 7">JCM 31587</strain>
    </source>
</reference>
<dbReference type="PANTHER" id="PTHR43547">
    <property type="entry name" value="TWO-COMPONENT HISTIDINE KINASE"/>
    <property type="match status" value="1"/>
</dbReference>
<evidence type="ECO:0000313" key="6">
    <source>
        <dbReference type="EMBL" id="MTW11005.1"/>
    </source>
</evidence>
<dbReference type="InterPro" id="IPR036890">
    <property type="entry name" value="HATPase_C_sf"/>
</dbReference>